<gene>
    <name evidence="2" type="ORF">FIA58_008970</name>
</gene>
<protein>
    <submittedName>
        <fullName evidence="2">Cupin domain-containing protein</fullName>
    </submittedName>
</protein>
<dbReference type="PIRSF" id="PIRSF029883">
    <property type="entry name" value="KdgF"/>
    <property type="match status" value="1"/>
</dbReference>
<evidence type="ECO:0000259" key="1">
    <source>
        <dbReference type="Pfam" id="PF07883"/>
    </source>
</evidence>
<reference evidence="2" key="1">
    <citation type="submission" date="2019-05" db="EMBL/GenBank/DDBJ databases">
        <authorList>
            <person name="Lianzixin W."/>
        </authorList>
    </citation>
    <scope>NUCLEOTIDE SEQUENCE</scope>
    <source>
        <strain evidence="2">EC11</strain>
    </source>
</reference>
<reference evidence="2" key="2">
    <citation type="submission" date="2020-02" db="EMBL/GenBank/DDBJ databases">
        <title>Flavobacterium profundi sp. nov., isolated from a deep-sea seamount.</title>
        <authorList>
            <person name="Zhang D.-C."/>
        </authorList>
    </citation>
    <scope>NUCLEOTIDE SEQUENCE</scope>
    <source>
        <strain evidence="2">EC11</strain>
    </source>
</reference>
<dbReference type="InterPro" id="IPR052535">
    <property type="entry name" value="Bacilysin_H2HPP_isomerase"/>
</dbReference>
<dbReference type="InterPro" id="IPR011051">
    <property type="entry name" value="RmlC_Cupin_sf"/>
</dbReference>
<name>A0ABX0ISM0_9FLAO</name>
<feature type="domain" description="Cupin type-2" evidence="1">
    <location>
        <begin position="32"/>
        <end position="91"/>
    </location>
</feature>
<accession>A0ABX0ISM0</accession>
<sequence length="107" mass="12391">MFIESKDYKWEKIDKNLDRAIIGYDNALMQTIVKFKKGGIGYLHQHIHSQVAFIVKGSFEVQIEEEKKILHSGDTFFIPSNKMHGVVCLEEGILVESFSPMREDFLK</sequence>
<dbReference type="CDD" id="cd02238">
    <property type="entry name" value="cupin_KdgF"/>
    <property type="match status" value="1"/>
</dbReference>
<proteinExistence type="predicted"/>
<evidence type="ECO:0000313" key="2">
    <source>
        <dbReference type="EMBL" id="NHN25804.1"/>
    </source>
</evidence>
<dbReference type="EMBL" id="VEVQ02000005">
    <property type="protein sequence ID" value="NHN25804.1"/>
    <property type="molecule type" value="Genomic_DNA"/>
</dbReference>
<comment type="caution">
    <text evidence="2">The sequence shown here is derived from an EMBL/GenBank/DDBJ whole genome shotgun (WGS) entry which is preliminary data.</text>
</comment>
<evidence type="ECO:0000313" key="3">
    <source>
        <dbReference type="Proteomes" id="UP000817854"/>
    </source>
</evidence>
<dbReference type="InterPro" id="IPR013096">
    <property type="entry name" value="Cupin_2"/>
</dbReference>
<organism evidence="2 3">
    <name type="scientific">Flavobacterium jejuense</name>
    <dbReference type="NCBI Taxonomy" id="1544455"/>
    <lineage>
        <taxon>Bacteria</taxon>
        <taxon>Pseudomonadati</taxon>
        <taxon>Bacteroidota</taxon>
        <taxon>Flavobacteriia</taxon>
        <taxon>Flavobacteriales</taxon>
        <taxon>Flavobacteriaceae</taxon>
        <taxon>Flavobacterium</taxon>
    </lineage>
</organism>
<keyword evidence="3" id="KW-1185">Reference proteome</keyword>
<dbReference type="PANTHER" id="PTHR40112">
    <property type="entry name" value="H2HPP ISOMERASE"/>
    <property type="match status" value="1"/>
</dbReference>
<dbReference type="InterPro" id="IPR025499">
    <property type="entry name" value="KdgF"/>
</dbReference>
<dbReference type="SUPFAM" id="SSF51182">
    <property type="entry name" value="RmlC-like cupins"/>
    <property type="match status" value="1"/>
</dbReference>
<dbReference type="InterPro" id="IPR014710">
    <property type="entry name" value="RmlC-like_jellyroll"/>
</dbReference>
<dbReference type="RefSeq" id="WP_140962146.1">
    <property type="nucleotide sequence ID" value="NZ_VEVQ02000005.1"/>
</dbReference>
<dbReference type="PANTHER" id="PTHR40112:SF1">
    <property type="entry name" value="H2HPP ISOMERASE"/>
    <property type="match status" value="1"/>
</dbReference>
<dbReference type="Proteomes" id="UP000817854">
    <property type="component" value="Unassembled WGS sequence"/>
</dbReference>
<dbReference type="Gene3D" id="2.60.120.10">
    <property type="entry name" value="Jelly Rolls"/>
    <property type="match status" value="1"/>
</dbReference>
<dbReference type="Pfam" id="PF07883">
    <property type="entry name" value="Cupin_2"/>
    <property type="match status" value="1"/>
</dbReference>